<dbReference type="GO" id="GO:0103118">
    <property type="term" value="F:UDP-3-O-[(3R)-3-hydroxyacyl]-glucosamine N-acyltransferase activity"/>
    <property type="evidence" value="ECO:0007669"/>
    <property type="project" value="UniProtKB-EC"/>
</dbReference>
<dbReference type="InterPro" id="IPR020573">
    <property type="entry name" value="UDP_GlcNAc_AcTrfase_non-rep"/>
</dbReference>
<comment type="catalytic activity">
    <reaction evidence="7">
        <text>a UDP-3-O-[(3R)-3-hydroxyacyl]-alpha-D-glucosamine + a (3R)-hydroxyacyl-[ACP] = a UDP-2-N,3-O-bis[(3R)-3-hydroxyacyl]-alpha-D-glucosamine + holo-[ACP] + H(+)</text>
        <dbReference type="Rhea" id="RHEA:53836"/>
        <dbReference type="Rhea" id="RHEA-COMP:9685"/>
        <dbReference type="Rhea" id="RHEA-COMP:9945"/>
        <dbReference type="ChEBI" id="CHEBI:15378"/>
        <dbReference type="ChEBI" id="CHEBI:64479"/>
        <dbReference type="ChEBI" id="CHEBI:78827"/>
        <dbReference type="ChEBI" id="CHEBI:137740"/>
        <dbReference type="ChEBI" id="CHEBI:137748"/>
        <dbReference type="EC" id="2.3.1.191"/>
    </reaction>
</comment>
<evidence type="ECO:0000256" key="2">
    <source>
        <dbReference type="ARBA" id="ARBA00022556"/>
    </source>
</evidence>
<comment type="similarity">
    <text evidence="7">Belongs to the transferase hexapeptide repeat family. LpxD subfamily.</text>
</comment>
<keyword evidence="3 7" id="KW-0808">Transferase</keyword>
<dbReference type="NCBIfam" id="NF002060">
    <property type="entry name" value="PRK00892.1"/>
    <property type="match status" value="1"/>
</dbReference>
<dbReference type="RefSeq" id="WP_090643259.1">
    <property type="nucleotide sequence ID" value="NZ_CBCRYE010000001.1"/>
</dbReference>
<evidence type="ECO:0000256" key="1">
    <source>
        <dbReference type="ARBA" id="ARBA00022516"/>
    </source>
</evidence>
<dbReference type="InterPro" id="IPR011004">
    <property type="entry name" value="Trimer_LpxA-like_sf"/>
</dbReference>
<dbReference type="OrthoDB" id="9784739at2"/>
<reference evidence="10" key="1">
    <citation type="submission" date="2016-10" db="EMBL/GenBank/DDBJ databases">
        <authorList>
            <person name="Varghese N."/>
            <person name="Submissions S."/>
        </authorList>
    </citation>
    <scope>NUCLEOTIDE SEQUENCE [LARGE SCALE GENOMIC DNA]</scope>
    <source>
        <strain evidence="10">CGMCC 1.3431</strain>
    </source>
</reference>
<dbReference type="GO" id="GO:0016020">
    <property type="term" value="C:membrane"/>
    <property type="evidence" value="ECO:0007669"/>
    <property type="project" value="GOC"/>
</dbReference>
<comment type="pathway">
    <text evidence="7">Bacterial outer membrane biogenesis; LPS lipid A biosynthesis.</text>
</comment>
<comment type="function">
    <text evidence="7">Catalyzes the N-acylation of UDP-3-O-acylglucosamine using 3-hydroxyacyl-ACP as the acyl donor. Is involved in the biosynthesis of lipid A, a phosphorylated glycolipid that anchors the lipopolysaccharide to the outer membrane of the cell.</text>
</comment>
<evidence type="ECO:0000256" key="4">
    <source>
        <dbReference type="ARBA" id="ARBA00022737"/>
    </source>
</evidence>
<comment type="subunit">
    <text evidence="7">Homotrimer.</text>
</comment>
<evidence type="ECO:0000256" key="3">
    <source>
        <dbReference type="ARBA" id="ARBA00022679"/>
    </source>
</evidence>
<feature type="active site" description="Proton acceptor" evidence="7">
    <location>
        <position position="248"/>
    </location>
</feature>
<name>A0A1G4PMJ3_9CAUL</name>
<dbReference type="EMBL" id="FMTS01000001">
    <property type="protein sequence ID" value="SCW33477.1"/>
    <property type="molecule type" value="Genomic_DNA"/>
</dbReference>
<dbReference type="InterPro" id="IPR001451">
    <property type="entry name" value="Hexapep"/>
</dbReference>
<dbReference type="STRING" id="260084.SAMN02927928_0502"/>
<keyword evidence="5 7" id="KW-0443">Lipid metabolism</keyword>
<dbReference type="Pfam" id="PF04613">
    <property type="entry name" value="LpxD"/>
    <property type="match status" value="1"/>
</dbReference>
<evidence type="ECO:0000313" key="9">
    <source>
        <dbReference type="EMBL" id="SCW33477.1"/>
    </source>
</evidence>
<dbReference type="UniPathway" id="UPA00973"/>
<organism evidence="9 10">
    <name type="scientific">Asticcacaulis taihuensis</name>
    <dbReference type="NCBI Taxonomy" id="260084"/>
    <lineage>
        <taxon>Bacteria</taxon>
        <taxon>Pseudomonadati</taxon>
        <taxon>Pseudomonadota</taxon>
        <taxon>Alphaproteobacteria</taxon>
        <taxon>Caulobacterales</taxon>
        <taxon>Caulobacteraceae</taxon>
        <taxon>Asticcacaulis</taxon>
    </lineage>
</organism>
<dbReference type="GO" id="GO:0016410">
    <property type="term" value="F:N-acyltransferase activity"/>
    <property type="evidence" value="ECO:0007669"/>
    <property type="project" value="InterPro"/>
</dbReference>
<keyword evidence="1 7" id="KW-0444">Lipid biosynthesis</keyword>
<dbReference type="SUPFAM" id="SSF51161">
    <property type="entry name" value="Trimeric LpxA-like enzymes"/>
    <property type="match status" value="1"/>
</dbReference>
<dbReference type="Pfam" id="PF00132">
    <property type="entry name" value="Hexapep"/>
    <property type="match status" value="2"/>
</dbReference>
<dbReference type="Gene3D" id="3.40.1390.10">
    <property type="entry name" value="MurE/MurF, N-terminal domain"/>
    <property type="match status" value="1"/>
</dbReference>
<dbReference type="Proteomes" id="UP000199150">
    <property type="component" value="Unassembled WGS sequence"/>
</dbReference>
<protein>
    <recommendedName>
        <fullName evidence="7">UDP-3-O-acylglucosamine N-acyltransferase</fullName>
        <ecNumber evidence="7">2.3.1.191</ecNumber>
    </recommendedName>
</protein>
<evidence type="ECO:0000313" key="10">
    <source>
        <dbReference type="Proteomes" id="UP000199150"/>
    </source>
</evidence>
<dbReference type="InterPro" id="IPR007691">
    <property type="entry name" value="LpxD"/>
</dbReference>
<dbReference type="EC" id="2.3.1.191" evidence="7"/>
<proteinExistence type="inferred from homology"/>
<dbReference type="CDD" id="cd03352">
    <property type="entry name" value="LbH_LpxD"/>
    <property type="match status" value="1"/>
</dbReference>
<dbReference type="AlphaFoldDB" id="A0A1G4PMJ3"/>
<dbReference type="PANTHER" id="PTHR43378:SF2">
    <property type="entry name" value="UDP-3-O-ACYLGLUCOSAMINE N-ACYLTRANSFERASE 1, MITOCHONDRIAL-RELATED"/>
    <property type="match status" value="1"/>
</dbReference>
<dbReference type="Gene3D" id="2.160.10.10">
    <property type="entry name" value="Hexapeptide repeat proteins"/>
    <property type="match status" value="1"/>
</dbReference>
<dbReference type="PANTHER" id="PTHR43378">
    <property type="entry name" value="UDP-3-O-ACYLGLUCOSAMINE N-ACYLTRANSFERASE"/>
    <property type="match status" value="1"/>
</dbReference>
<dbReference type="HAMAP" id="MF_00523">
    <property type="entry name" value="LpxD"/>
    <property type="match status" value="1"/>
</dbReference>
<keyword evidence="10" id="KW-1185">Reference proteome</keyword>
<dbReference type="NCBIfam" id="TIGR01853">
    <property type="entry name" value="lipid_A_lpxD"/>
    <property type="match status" value="1"/>
</dbReference>
<sequence length="338" mass="35279">MPDPRFFDIGSKIDLDQVAALTSSRLTAPEKKGSGFITACAPLSFGGIGHAAFFSDRRYLTNLHRTGAEFVFVTDDFVDQVPAASIALATASPQAAWARVATQLYRPRRHEGTDAIHPSVKMEVGVTIGIGVVIGQDVEIGAGTRIEAYAVIGPGCRIGRDCRIGAHSTIYCALLGDRVQVLSGGHIGEAGFGVSGDAKGLVDVPQLGRVILQDDVSVGSGTCIDRGAYDDTVIGEATKIDNMVQVGHNCQIGRNCILAAHTGISGSVKVGDGAMFGGRAGVIDHIAIGAGAKIAAGACVFKDVPAATMVSGFPARPSRQFLREMVWLEKNAMTKDKG</sequence>
<keyword evidence="6 7" id="KW-0012">Acyltransferase</keyword>
<evidence type="ECO:0000256" key="7">
    <source>
        <dbReference type="HAMAP-Rule" id="MF_00523"/>
    </source>
</evidence>
<feature type="domain" description="UDP-3-O-[3-hydroxymyristoyl] glucosamine N-acyltransferase non-repeat region" evidence="8">
    <location>
        <begin position="37"/>
        <end position="102"/>
    </location>
</feature>
<keyword evidence="4 7" id="KW-0677">Repeat</keyword>
<accession>A0A1G4PMJ3</accession>
<evidence type="ECO:0000256" key="6">
    <source>
        <dbReference type="ARBA" id="ARBA00023315"/>
    </source>
</evidence>
<evidence type="ECO:0000256" key="5">
    <source>
        <dbReference type="ARBA" id="ARBA00023098"/>
    </source>
</evidence>
<gene>
    <name evidence="7" type="primary">lpxD</name>
    <name evidence="9" type="ORF">SAMN02927928_0502</name>
</gene>
<evidence type="ECO:0000259" key="8">
    <source>
        <dbReference type="Pfam" id="PF04613"/>
    </source>
</evidence>
<dbReference type="Pfam" id="PF14602">
    <property type="entry name" value="Hexapep_2"/>
    <property type="match status" value="1"/>
</dbReference>
<keyword evidence="2 7" id="KW-0441">Lipid A biosynthesis</keyword>
<dbReference type="GO" id="GO:0009245">
    <property type="term" value="P:lipid A biosynthetic process"/>
    <property type="evidence" value="ECO:0007669"/>
    <property type="project" value="UniProtKB-UniRule"/>
</dbReference>